<dbReference type="Proteomes" id="UP001060170">
    <property type="component" value="Chromosome 9"/>
</dbReference>
<evidence type="ECO:0000313" key="2">
    <source>
        <dbReference type="Proteomes" id="UP001060170"/>
    </source>
</evidence>
<gene>
    <name evidence="1" type="ORF">MJO28_009253</name>
</gene>
<protein>
    <submittedName>
        <fullName evidence="1">Uncharacterized protein</fullName>
    </submittedName>
</protein>
<comment type="caution">
    <text evidence="1">The sequence shown here is derived from an EMBL/GenBank/DDBJ whole genome shotgun (WGS) entry which is preliminary data.</text>
</comment>
<evidence type="ECO:0000313" key="1">
    <source>
        <dbReference type="EMBL" id="KAI7947345.1"/>
    </source>
</evidence>
<keyword evidence="2" id="KW-1185">Reference proteome</keyword>
<name>A0ACC0E8P2_9BASI</name>
<proteinExistence type="predicted"/>
<organism evidence="1 2">
    <name type="scientific">Puccinia striiformis f. sp. tritici</name>
    <dbReference type="NCBI Taxonomy" id="168172"/>
    <lineage>
        <taxon>Eukaryota</taxon>
        <taxon>Fungi</taxon>
        <taxon>Dikarya</taxon>
        <taxon>Basidiomycota</taxon>
        <taxon>Pucciniomycotina</taxon>
        <taxon>Pucciniomycetes</taxon>
        <taxon>Pucciniales</taxon>
        <taxon>Pucciniaceae</taxon>
        <taxon>Puccinia</taxon>
    </lineage>
</organism>
<sequence length="495" mass="56244">MRFAMAGKRASIAFPSTLRPHRQRTVDWSIAQNGRRRARPEGEGGCLCTINPRVNQHTYTRFSSTMGLDPTQEFVRYVLTLPPSVNPYLAVLEKMTELTKVHGPPLWARILRRIITFQFCILIGQCLTVLHMRKKANQLKFFRLNKLGLIRIEVLNEIVLFMLMFSLLCALDLATEELMELGLMPFSYKMVLRLWKFMLTANVFWSELYKIPLNLLEGSFEVILLSLPPWVRYAANGSFLAVLTIPTIFVLWYCIRTTLQMKAIEVAIDKIMNGLFQAAPNWRPENYHVMDLFQIFKPAEVFATEMEHLITDVRVIIFTYLLLHLTATTLHIPTSVMALRGLSNQTAPVIAPKKLAADDPMAQYQTPAMMKLLNEGPAQERAALEEVRKRLLKYACLLYVDTMLYCPLLIYMLTCRGTKFLHSSTWMVVEQVGTHVHTATLGNIILALLVQNTLYTTSNSSGPGVVVEKKPAYVTFASVSTSKDSKDDSVLRSLA</sequence>
<accession>A0ACC0E8P2</accession>
<dbReference type="EMBL" id="CM045873">
    <property type="protein sequence ID" value="KAI7947345.1"/>
    <property type="molecule type" value="Genomic_DNA"/>
</dbReference>
<reference evidence="1 2" key="3">
    <citation type="journal article" date="2022" name="Microbiol. Spectr.">
        <title>Folding features and dynamics of 3D genome architecture in plant fungal pathogens.</title>
        <authorList>
            <person name="Xia C."/>
        </authorList>
    </citation>
    <scope>NUCLEOTIDE SEQUENCE [LARGE SCALE GENOMIC DNA]</scope>
    <source>
        <strain evidence="1 2">93-210</strain>
    </source>
</reference>
<reference evidence="2" key="1">
    <citation type="journal article" date="2018" name="BMC Genomics">
        <title>Genomic insights into host adaptation between the wheat stripe rust pathogen (Puccinia striiformis f. sp. tritici) and the barley stripe rust pathogen (Puccinia striiformis f. sp. hordei).</title>
        <authorList>
            <person name="Xia C."/>
            <person name="Wang M."/>
            <person name="Yin C."/>
            <person name="Cornejo O.E."/>
            <person name="Hulbert S.H."/>
            <person name="Chen X."/>
        </authorList>
    </citation>
    <scope>NUCLEOTIDE SEQUENCE [LARGE SCALE GENOMIC DNA]</scope>
    <source>
        <strain evidence="2">93-210</strain>
    </source>
</reference>
<reference evidence="2" key="2">
    <citation type="journal article" date="2018" name="Mol. Plant Microbe Interact.">
        <title>Genome sequence resources for the wheat stripe rust pathogen (Puccinia striiformis f. sp. tritici) and the barley stripe rust pathogen (Puccinia striiformis f. sp. hordei).</title>
        <authorList>
            <person name="Xia C."/>
            <person name="Wang M."/>
            <person name="Yin C."/>
            <person name="Cornejo O.E."/>
            <person name="Hulbert S.H."/>
            <person name="Chen X."/>
        </authorList>
    </citation>
    <scope>NUCLEOTIDE SEQUENCE [LARGE SCALE GENOMIC DNA]</scope>
    <source>
        <strain evidence="2">93-210</strain>
    </source>
</reference>